<dbReference type="InterPro" id="IPR001610">
    <property type="entry name" value="PAC"/>
</dbReference>
<comment type="caution">
    <text evidence="16">The sequence shown here is derived from an EMBL/GenBank/DDBJ whole genome shotgun (WGS) entry which is preliminary data.</text>
</comment>
<dbReference type="PANTHER" id="PTHR43531">
    <property type="entry name" value="PROTEIN ICFG"/>
    <property type="match status" value="1"/>
</dbReference>
<evidence type="ECO:0000256" key="5">
    <source>
        <dbReference type="ARBA" id="ARBA00022519"/>
    </source>
</evidence>
<feature type="transmembrane region" description="Helical" evidence="12">
    <location>
        <begin position="163"/>
        <end position="185"/>
    </location>
</feature>
<proteinExistence type="inferred from homology"/>
<keyword evidence="10" id="KW-0807">Transducer</keyword>
<dbReference type="PROSITE" id="PS50885">
    <property type="entry name" value="HAMP"/>
    <property type="match status" value="1"/>
</dbReference>
<evidence type="ECO:0000313" key="16">
    <source>
        <dbReference type="EMBL" id="RQH06949.1"/>
    </source>
</evidence>
<dbReference type="InterPro" id="IPR003660">
    <property type="entry name" value="HAMP_dom"/>
</dbReference>
<dbReference type="GO" id="GO:0004888">
    <property type="term" value="F:transmembrane signaling receptor activity"/>
    <property type="evidence" value="ECO:0007669"/>
    <property type="project" value="InterPro"/>
</dbReference>
<gene>
    <name evidence="16" type="ORF">D1Y85_09680</name>
</gene>
<dbReference type="SMART" id="SM00086">
    <property type="entry name" value="PAC"/>
    <property type="match status" value="1"/>
</dbReference>
<dbReference type="PROSITE" id="PS50112">
    <property type="entry name" value="PAS"/>
    <property type="match status" value="1"/>
</dbReference>
<dbReference type="Gene3D" id="1.10.287.950">
    <property type="entry name" value="Methyl-accepting chemotaxis protein"/>
    <property type="match status" value="1"/>
</dbReference>
<evidence type="ECO:0000256" key="12">
    <source>
        <dbReference type="SAM" id="Phobius"/>
    </source>
</evidence>
<dbReference type="Gene3D" id="1.20.120.30">
    <property type="entry name" value="Aspartate receptor, ligand-binding domain"/>
    <property type="match status" value="1"/>
</dbReference>
<dbReference type="SUPFAM" id="SSF55785">
    <property type="entry name" value="PYP-like sensor domain (PAS domain)"/>
    <property type="match status" value="1"/>
</dbReference>
<dbReference type="PROSITE" id="PS50111">
    <property type="entry name" value="CHEMOTAXIS_TRANSDUC_2"/>
    <property type="match status" value="1"/>
</dbReference>
<dbReference type="Pfam" id="PF13682">
    <property type="entry name" value="CZB"/>
    <property type="match status" value="1"/>
</dbReference>
<reference evidence="16 17" key="1">
    <citation type="submission" date="2018-11" db="EMBL/GenBank/DDBJ databases">
        <title>Paraburkholderia sp. DHOA04, isolated from soil.</title>
        <authorList>
            <person name="Gao Z.-H."/>
            <person name="Qiu L.-H."/>
            <person name="Fu J.-C."/>
        </authorList>
    </citation>
    <scope>NUCLEOTIDE SEQUENCE [LARGE SCALE GENOMIC DNA]</scope>
    <source>
        <strain evidence="16 17">DHOA04</strain>
    </source>
</reference>
<dbReference type="SMART" id="SM00091">
    <property type="entry name" value="PAS"/>
    <property type="match status" value="1"/>
</dbReference>
<protein>
    <submittedName>
        <fullName evidence="16">PAS domain S-box protein</fullName>
    </submittedName>
</protein>
<evidence type="ECO:0000256" key="10">
    <source>
        <dbReference type="PROSITE-ProRule" id="PRU00284"/>
    </source>
</evidence>
<evidence type="ECO:0000256" key="2">
    <source>
        <dbReference type="ARBA" id="ARBA00022475"/>
    </source>
</evidence>
<dbReference type="AlphaFoldDB" id="A0A3N6MTC9"/>
<dbReference type="GO" id="GO:0052131">
    <property type="term" value="P:positive aerotaxis"/>
    <property type="evidence" value="ECO:0007669"/>
    <property type="project" value="UniProtKB-ARBA"/>
</dbReference>
<evidence type="ECO:0000256" key="4">
    <source>
        <dbReference type="ARBA" id="ARBA00022500"/>
    </source>
</evidence>
<keyword evidence="7 12" id="KW-1133">Transmembrane helix</keyword>
<dbReference type="OrthoDB" id="9806477at2"/>
<dbReference type="GO" id="GO:0007165">
    <property type="term" value="P:signal transduction"/>
    <property type="evidence" value="ECO:0007669"/>
    <property type="project" value="UniProtKB-KW"/>
</dbReference>
<dbReference type="InterPro" id="IPR004090">
    <property type="entry name" value="Chemotax_Me-accpt_rcpt"/>
</dbReference>
<dbReference type="Proteomes" id="UP000272778">
    <property type="component" value="Unassembled WGS sequence"/>
</dbReference>
<evidence type="ECO:0000259" key="13">
    <source>
        <dbReference type="PROSITE" id="PS50111"/>
    </source>
</evidence>
<evidence type="ECO:0000256" key="1">
    <source>
        <dbReference type="ARBA" id="ARBA00004429"/>
    </source>
</evidence>
<dbReference type="InterPro" id="IPR004089">
    <property type="entry name" value="MCPsignal_dom"/>
</dbReference>
<dbReference type="InterPro" id="IPR000014">
    <property type="entry name" value="PAS"/>
</dbReference>
<sequence>MRINLPVTANGYAFPADQTLISITDLKGRITYCNTNFLTVSGYTRAELLGQPHNLIRHPDMPEEAFRDMWATIQAGHPWTGVVKNRRKNGDYYWVRANASPMRDGERIVGYLSVRTRALDAEVQASERLYATMRAEQEAGRLLHVLKRGAVQRNDILGRIRRLFTLGMRGQFIALVCVGAAAPVIATAIGAPLWASALTALVSATGVASILIRKGIKPLRGVLDTANLLASGDLTRYFQATGHGEFAQIQLALAQLNVSVRTVVRDVRHEVANLLGSTQEIAAGNEDLAARTDAQASSLEQTAAAMDQINSTIQNASGLAEEGANVARESSTIAEHSHEAVRGVVEAMHEITGASQRISDIISIIEGIAFQTNILALNAAVEAARAGEQGRGFAVVAAEVRSLAQRSAAAAKEIKELIQSSTEAVKRGSERADNARSRMDEAMKSVGRVTSLLEQINNASKEQAIGVNQINDAVVHLDTITQQNAAMVEELAASAGALSSQVGMVHNTIRVFRLTDKDKTLAEEDAVELRKRSRAGNGAEDSNDTFNAKEAVSDHQQWRVTLRNAINRGLTLDVAQTRRDDCCALGQWLKGPGAQRWGSKSAFTKLVKTHQTFHEAVGRTAELINQNRMADAGATLETGQPLHRAGQELNQAIHALEIEFGRPNTTAPASVHAAQPVRPAAAPASLVVATTQSAGDDNWETF</sequence>
<keyword evidence="3" id="KW-0488">Methylation</keyword>
<dbReference type="Pfam" id="PF00015">
    <property type="entry name" value="MCPsignal"/>
    <property type="match status" value="1"/>
</dbReference>
<dbReference type="EMBL" id="RQIS01000006">
    <property type="protein sequence ID" value="RQH06949.1"/>
    <property type="molecule type" value="Genomic_DNA"/>
</dbReference>
<evidence type="ECO:0000256" key="8">
    <source>
        <dbReference type="ARBA" id="ARBA00023136"/>
    </source>
</evidence>
<dbReference type="RefSeq" id="WP_124150838.1">
    <property type="nucleotide sequence ID" value="NZ_RQIS01000006.1"/>
</dbReference>
<keyword evidence="5" id="KW-0997">Cell inner membrane</keyword>
<keyword evidence="6 12" id="KW-0812">Transmembrane</keyword>
<keyword evidence="2" id="KW-1003">Cell membrane</keyword>
<feature type="region of interest" description="Disordered" evidence="11">
    <location>
        <begin position="532"/>
        <end position="551"/>
    </location>
</feature>
<evidence type="ECO:0000256" key="9">
    <source>
        <dbReference type="ARBA" id="ARBA00029447"/>
    </source>
</evidence>
<evidence type="ECO:0000256" key="11">
    <source>
        <dbReference type="SAM" id="MobiDB-lite"/>
    </source>
</evidence>
<feature type="domain" description="Methyl-accepting transducer" evidence="13">
    <location>
        <begin position="270"/>
        <end position="499"/>
    </location>
</feature>
<organism evidence="16 17">
    <name type="scientific">Paraburkholderia dinghuensis</name>
    <dbReference type="NCBI Taxonomy" id="2305225"/>
    <lineage>
        <taxon>Bacteria</taxon>
        <taxon>Pseudomonadati</taxon>
        <taxon>Pseudomonadota</taxon>
        <taxon>Betaproteobacteria</taxon>
        <taxon>Burkholderiales</taxon>
        <taxon>Burkholderiaceae</taxon>
        <taxon>Paraburkholderia</taxon>
    </lineage>
</organism>
<comment type="subcellular location">
    <subcellularLocation>
        <location evidence="1">Cell inner membrane</location>
        <topology evidence="1">Multi-pass membrane protein</topology>
    </subcellularLocation>
</comment>
<dbReference type="InterPro" id="IPR025991">
    <property type="entry name" value="Chemoreceptor_zinc-bind_dom"/>
</dbReference>
<accession>A0A3N6MTC9</accession>
<name>A0A3N6MTC9_9BURK</name>
<dbReference type="PRINTS" id="PR00260">
    <property type="entry name" value="CHEMTRNSDUCR"/>
</dbReference>
<keyword evidence="17" id="KW-1185">Reference proteome</keyword>
<keyword evidence="4" id="KW-0145">Chemotaxis</keyword>
<dbReference type="NCBIfam" id="TIGR00229">
    <property type="entry name" value="sensory_box"/>
    <property type="match status" value="1"/>
</dbReference>
<dbReference type="GO" id="GO:0005886">
    <property type="term" value="C:plasma membrane"/>
    <property type="evidence" value="ECO:0007669"/>
    <property type="project" value="UniProtKB-SubCell"/>
</dbReference>
<dbReference type="CDD" id="cd11386">
    <property type="entry name" value="MCP_signal"/>
    <property type="match status" value="1"/>
</dbReference>
<comment type="similarity">
    <text evidence="9">Belongs to the methyl-accepting chemotaxis (MCP) protein family.</text>
</comment>
<dbReference type="FunFam" id="3.30.450.20:FF:000046">
    <property type="entry name" value="Aerotaxis sensor receptor"/>
    <property type="match status" value="1"/>
</dbReference>
<evidence type="ECO:0000256" key="6">
    <source>
        <dbReference type="ARBA" id="ARBA00022692"/>
    </source>
</evidence>
<dbReference type="SMART" id="SM00283">
    <property type="entry name" value="MA"/>
    <property type="match status" value="1"/>
</dbReference>
<dbReference type="SUPFAM" id="SSF58104">
    <property type="entry name" value="Methyl-accepting chemotaxis protein (MCP) signaling domain"/>
    <property type="match status" value="1"/>
</dbReference>
<dbReference type="CDD" id="cd00130">
    <property type="entry name" value="PAS"/>
    <property type="match status" value="1"/>
</dbReference>
<evidence type="ECO:0000259" key="15">
    <source>
        <dbReference type="PROSITE" id="PS50885"/>
    </source>
</evidence>
<dbReference type="Gene3D" id="3.30.450.20">
    <property type="entry name" value="PAS domain"/>
    <property type="match status" value="1"/>
</dbReference>
<dbReference type="InterPro" id="IPR013655">
    <property type="entry name" value="PAS_fold_3"/>
</dbReference>
<dbReference type="Pfam" id="PF08447">
    <property type="entry name" value="PAS_3"/>
    <property type="match status" value="1"/>
</dbReference>
<dbReference type="FunFam" id="1.10.287.950:FF:000001">
    <property type="entry name" value="Methyl-accepting chemotaxis sensory transducer"/>
    <property type="match status" value="1"/>
</dbReference>
<evidence type="ECO:0000313" key="17">
    <source>
        <dbReference type="Proteomes" id="UP000272778"/>
    </source>
</evidence>
<dbReference type="PANTHER" id="PTHR43531:SF7">
    <property type="entry name" value="AEROTAXIS RECEPTOR"/>
    <property type="match status" value="1"/>
</dbReference>
<evidence type="ECO:0000256" key="7">
    <source>
        <dbReference type="ARBA" id="ARBA00022989"/>
    </source>
</evidence>
<dbReference type="InterPro" id="IPR035965">
    <property type="entry name" value="PAS-like_dom_sf"/>
</dbReference>
<feature type="domain" description="PAS" evidence="14">
    <location>
        <begin position="21"/>
        <end position="76"/>
    </location>
</feature>
<evidence type="ECO:0000259" key="14">
    <source>
        <dbReference type="PROSITE" id="PS50112"/>
    </source>
</evidence>
<feature type="domain" description="HAMP" evidence="15">
    <location>
        <begin position="213"/>
        <end position="265"/>
    </location>
</feature>
<dbReference type="InterPro" id="IPR051310">
    <property type="entry name" value="MCP_chemotaxis"/>
</dbReference>
<keyword evidence="8 12" id="KW-0472">Membrane</keyword>
<evidence type="ECO:0000256" key="3">
    <source>
        <dbReference type="ARBA" id="ARBA00022481"/>
    </source>
</evidence>